<evidence type="ECO:0000313" key="2">
    <source>
        <dbReference type="EMBL" id="JAS11783.1"/>
    </source>
</evidence>
<organism evidence="2">
    <name type="scientific">Clastoptera arizonana</name>
    <name type="common">Arizona spittle bug</name>
    <dbReference type="NCBI Taxonomy" id="38151"/>
    <lineage>
        <taxon>Eukaryota</taxon>
        <taxon>Metazoa</taxon>
        <taxon>Ecdysozoa</taxon>
        <taxon>Arthropoda</taxon>
        <taxon>Hexapoda</taxon>
        <taxon>Insecta</taxon>
        <taxon>Pterygota</taxon>
        <taxon>Neoptera</taxon>
        <taxon>Paraneoptera</taxon>
        <taxon>Hemiptera</taxon>
        <taxon>Auchenorrhyncha</taxon>
        <taxon>Cercopoidea</taxon>
        <taxon>Clastopteridae</taxon>
        <taxon>Clastoptera</taxon>
    </lineage>
</organism>
<dbReference type="EMBL" id="GEDC01025515">
    <property type="protein sequence ID" value="JAS11783.1"/>
    <property type="molecule type" value="Transcribed_RNA"/>
</dbReference>
<feature type="transmembrane region" description="Helical" evidence="1">
    <location>
        <begin position="23"/>
        <end position="42"/>
    </location>
</feature>
<keyword evidence="1" id="KW-0812">Transmembrane</keyword>
<keyword evidence="1" id="KW-1133">Transmembrane helix</keyword>
<proteinExistence type="predicted"/>
<accession>A0A1B6CEC7</accession>
<evidence type="ECO:0000256" key="1">
    <source>
        <dbReference type="SAM" id="Phobius"/>
    </source>
</evidence>
<gene>
    <name evidence="2" type="ORF">g.2858</name>
</gene>
<feature type="non-terminal residue" evidence="2">
    <location>
        <position position="99"/>
    </location>
</feature>
<dbReference type="AlphaFoldDB" id="A0A1B6CEC7"/>
<reference evidence="2" key="1">
    <citation type="submission" date="2015-12" db="EMBL/GenBank/DDBJ databases">
        <title>De novo transcriptome assembly of four potential Pierce s Disease insect vectors from Arizona vineyards.</title>
        <authorList>
            <person name="Tassone E.E."/>
        </authorList>
    </citation>
    <scope>NUCLEOTIDE SEQUENCE</scope>
</reference>
<name>A0A1B6CEC7_9HEMI</name>
<protein>
    <submittedName>
        <fullName evidence="2">Uncharacterized protein</fullName>
    </submittedName>
</protein>
<keyword evidence="1" id="KW-0472">Membrane</keyword>
<sequence length="99" mass="11847">MYSEYYTEFIIIYHFYGYNNFDIILYFLIPQTCVTLLIVNWIDLDKIAGIISSSSDGSWQINCNMCAVERKVYTDINTNNIKRVWREVHDKISWFGRNK</sequence>